<evidence type="ECO:0000313" key="1">
    <source>
        <dbReference type="EMBL" id="KAF5889109.1"/>
    </source>
</evidence>
<evidence type="ECO:0000313" key="2">
    <source>
        <dbReference type="Proteomes" id="UP000727407"/>
    </source>
</evidence>
<sequence>MTIELKPETKEVTSITVPKWLAAPRKPVLKVAKTSVPALAHPAPLRSSTRGYKQGLRKTRATVVLSRIVSTLDES</sequence>
<organism evidence="1 2">
    <name type="scientific">Clarias magur</name>
    <name type="common">Asian catfish</name>
    <name type="synonym">Macropteronotus magur</name>
    <dbReference type="NCBI Taxonomy" id="1594786"/>
    <lineage>
        <taxon>Eukaryota</taxon>
        <taxon>Metazoa</taxon>
        <taxon>Chordata</taxon>
        <taxon>Craniata</taxon>
        <taxon>Vertebrata</taxon>
        <taxon>Euteleostomi</taxon>
        <taxon>Actinopterygii</taxon>
        <taxon>Neopterygii</taxon>
        <taxon>Teleostei</taxon>
        <taxon>Ostariophysi</taxon>
        <taxon>Siluriformes</taxon>
        <taxon>Clariidae</taxon>
        <taxon>Clarias</taxon>
    </lineage>
</organism>
<comment type="caution">
    <text evidence="1">The sequence shown here is derived from an EMBL/GenBank/DDBJ whole genome shotgun (WGS) entry which is preliminary data.</text>
</comment>
<dbReference type="AlphaFoldDB" id="A0A8J4WQW0"/>
<gene>
    <name evidence="1" type="ORF">DAT39_021188</name>
</gene>
<accession>A0A8J4WQW0</accession>
<keyword evidence="2" id="KW-1185">Reference proteome</keyword>
<reference evidence="1" key="1">
    <citation type="submission" date="2020-07" db="EMBL/GenBank/DDBJ databases">
        <title>Clarias magur genome sequencing, assembly and annotation.</title>
        <authorList>
            <person name="Kushwaha B."/>
            <person name="Kumar R."/>
            <person name="Das P."/>
            <person name="Joshi C.G."/>
            <person name="Kumar D."/>
            <person name="Nagpure N.S."/>
            <person name="Pandey M."/>
            <person name="Agarwal S."/>
            <person name="Srivastava S."/>
            <person name="Singh M."/>
            <person name="Sahoo L."/>
            <person name="Jayasankar P."/>
            <person name="Meher P.K."/>
            <person name="Koringa P.G."/>
            <person name="Iquebal M.A."/>
            <person name="Das S.P."/>
            <person name="Bit A."/>
            <person name="Patnaik S."/>
            <person name="Patel N."/>
            <person name="Shah T.M."/>
            <person name="Hinsu A."/>
            <person name="Jena J.K."/>
        </authorList>
    </citation>
    <scope>NUCLEOTIDE SEQUENCE</scope>
    <source>
        <strain evidence="1">CIFAMagur01</strain>
        <tissue evidence="1">Testis</tissue>
    </source>
</reference>
<dbReference type="EMBL" id="QNUK01000864">
    <property type="protein sequence ID" value="KAF5889109.1"/>
    <property type="molecule type" value="Genomic_DNA"/>
</dbReference>
<dbReference type="Proteomes" id="UP000727407">
    <property type="component" value="Unassembled WGS sequence"/>
</dbReference>
<name>A0A8J4WQW0_CLAMG</name>
<protein>
    <submittedName>
        <fullName evidence="1">Uncharacterized protein</fullName>
    </submittedName>
</protein>
<proteinExistence type="predicted"/>